<reference evidence="2" key="5">
    <citation type="submission" date="2025-09" db="UniProtKB">
        <authorList>
            <consortium name="Ensembl"/>
        </authorList>
    </citation>
    <scope>IDENTIFICATION</scope>
</reference>
<reference evidence="3" key="2">
    <citation type="journal article" date="2017" name="Sci. Adv.">
        <title>A tail of two voltages: Proteomic comparison of the three electric organs of the electric eel.</title>
        <authorList>
            <person name="Traeger L.L."/>
            <person name="Sabat G."/>
            <person name="Barrett-Wilt G.A."/>
            <person name="Wells G.B."/>
            <person name="Sussman M.R."/>
        </authorList>
    </citation>
    <scope>NUCLEOTIDE SEQUENCE [LARGE SCALE GENOMIC DNA]</scope>
</reference>
<dbReference type="Proteomes" id="UP000314983">
    <property type="component" value="Chromosome 6"/>
</dbReference>
<name>A0A4W4H1S2_ELEEL</name>
<keyword evidence="3" id="KW-1185">Reference proteome</keyword>
<feature type="signal peptide" evidence="1">
    <location>
        <begin position="1"/>
        <end position="22"/>
    </location>
</feature>
<evidence type="ECO:0000313" key="2">
    <source>
        <dbReference type="Ensembl" id="ENSEEEP00000042662.1"/>
    </source>
</evidence>
<dbReference type="GeneTree" id="ENSGT01150000287571"/>
<evidence type="ECO:0000313" key="3">
    <source>
        <dbReference type="Proteomes" id="UP000314983"/>
    </source>
</evidence>
<feature type="chain" id="PRO_5021312694" evidence="1">
    <location>
        <begin position="23"/>
        <end position="116"/>
    </location>
</feature>
<reference evidence="2" key="4">
    <citation type="submission" date="2025-08" db="UniProtKB">
        <authorList>
            <consortium name="Ensembl"/>
        </authorList>
    </citation>
    <scope>IDENTIFICATION</scope>
</reference>
<dbReference type="Ensembl" id="ENSEEET00000043149.2">
    <property type="protein sequence ID" value="ENSEEEP00000042662.1"/>
    <property type="gene ID" value="ENSEEEG00000020137.2"/>
</dbReference>
<dbReference type="AlphaFoldDB" id="A0A4W4H1S2"/>
<proteinExistence type="predicted"/>
<accession>A0A4W4H1S2</accession>
<reference evidence="3" key="1">
    <citation type="journal article" date="2014" name="Science">
        <title>Nonhuman genetics. Genomic basis for the convergent evolution of electric organs.</title>
        <authorList>
            <person name="Gallant J.R."/>
            <person name="Traeger L.L."/>
            <person name="Volkening J.D."/>
            <person name="Moffett H."/>
            <person name="Chen P.H."/>
            <person name="Novina C.D."/>
            <person name="Phillips G.N.Jr."/>
            <person name="Anand R."/>
            <person name="Wells G.B."/>
            <person name="Pinch M."/>
            <person name="Guth R."/>
            <person name="Unguez G.A."/>
            <person name="Albert J.S."/>
            <person name="Zakon H.H."/>
            <person name="Samanta M.P."/>
            <person name="Sussman M.R."/>
        </authorList>
    </citation>
    <scope>NUCLEOTIDE SEQUENCE [LARGE SCALE GENOMIC DNA]</scope>
</reference>
<sequence>MGIVQDLIMVLLQHLHLHAGDAVIEPLKFPVPRHSRCTKQTHSTMVNGLPPQELVPGHSEPLEACLAGPQHGSMGQMQEDLQHQAVWQARTRHPQASWQHIGVNSYFFSALANFDS</sequence>
<dbReference type="OMA" id="LQHQAVW"/>
<organism evidence="2 3">
    <name type="scientific">Electrophorus electricus</name>
    <name type="common">Electric eel</name>
    <name type="synonym">Gymnotus electricus</name>
    <dbReference type="NCBI Taxonomy" id="8005"/>
    <lineage>
        <taxon>Eukaryota</taxon>
        <taxon>Metazoa</taxon>
        <taxon>Chordata</taxon>
        <taxon>Craniata</taxon>
        <taxon>Vertebrata</taxon>
        <taxon>Euteleostomi</taxon>
        <taxon>Actinopterygii</taxon>
        <taxon>Neopterygii</taxon>
        <taxon>Teleostei</taxon>
        <taxon>Ostariophysi</taxon>
        <taxon>Gymnotiformes</taxon>
        <taxon>Gymnotoidei</taxon>
        <taxon>Gymnotidae</taxon>
        <taxon>Electrophorus</taxon>
    </lineage>
</organism>
<evidence type="ECO:0000256" key="1">
    <source>
        <dbReference type="SAM" id="SignalP"/>
    </source>
</evidence>
<protein>
    <submittedName>
        <fullName evidence="2">Uncharacterized protein</fullName>
    </submittedName>
</protein>
<reference evidence="2" key="3">
    <citation type="submission" date="2020-05" db="EMBL/GenBank/DDBJ databases">
        <title>Electrophorus electricus (electric eel) genome, fEleEle1, primary haplotype.</title>
        <authorList>
            <person name="Myers G."/>
            <person name="Meyer A."/>
            <person name="Fedrigo O."/>
            <person name="Formenti G."/>
            <person name="Rhie A."/>
            <person name="Tracey A."/>
            <person name="Sims Y."/>
            <person name="Jarvis E.D."/>
        </authorList>
    </citation>
    <scope>NUCLEOTIDE SEQUENCE [LARGE SCALE GENOMIC DNA]</scope>
</reference>
<keyword evidence="1" id="KW-0732">Signal</keyword>